<evidence type="ECO:0000256" key="1">
    <source>
        <dbReference type="SAM" id="MobiDB-lite"/>
    </source>
</evidence>
<dbReference type="RefSeq" id="WP_124956092.1">
    <property type="nucleotide sequence ID" value="NZ_RRCH01000033.1"/>
</dbReference>
<reference evidence="2 3" key="1">
    <citation type="submission" date="2018-11" db="EMBL/GenBank/DDBJ databases">
        <title>Taxonoimc description of Halomarina strain SPP-AMP-1.</title>
        <authorList>
            <person name="Pal Y."/>
            <person name="Srinivasana K."/>
            <person name="Verma A."/>
            <person name="Kumar P."/>
        </authorList>
    </citation>
    <scope>NUCLEOTIDE SEQUENCE [LARGE SCALE GENOMIC DNA]</scope>
    <source>
        <strain evidence="2 3">SPP-AMP-1</strain>
    </source>
</reference>
<evidence type="ECO:0000313" key="3">
    <source>
        <dbReference type="Proteomes" id="UP000282322"/>
    </source>
</evidence>
<keyword evidence="3" id="KW-1185">Reference proteome</keyword>
<accession>A0A3P3R5E1</accession>
<gene>
    <name evidence="2" type="ORF">EIK79_14910</name>
</gene>
<dbReference type="AlphaFoldDB" id="A0A3P3R5E1"/>
<dbReference type="OrthoDB" id="334173at2157"/>
<dbReference type="EMBL" id="RRCH01000033">
    <property type="protein sequence ID" value="RRJ28697.1"/>
    <property type="molecule type" value="Genomic_DNA"/>
</dbReference>
<feature type="region of interest" description="Disordered" evidence="1">
    <location>
        <begin position="1"/>
        <end position="23"/>
    </location>
</feature>
<protein>
    <submittedName>
        <fullName evidence="2">Uncharacterized protein</fullName>
    </submittedName>
</protein>
<dbReference type="Proteomes" id="UP000282322">
    <property type="component" value="Unassembled WGS sequence"/>
</dbReference>
<name>A0A3P3R5E1_9EURY</name>
<organism evidence="2 3">
    <name type="scientific">Halocatena pleomorpha</name>
    <dbReference type="NCBI Taxonomy" id="1785090"/>
    <lineage>
        <taxon>Archaea</taxon>
        <taxon>Methanobacteriati</taxon>
        <taxon>Methanobacteriota</taxon>
        <taxon>Stenosarchaea group</taxon>
        <taxon>Halobacteria</taxon>
        <taxon>Halobacteriales</taxon>
        <taxon>Natronomonadaceae</taxon>
        <taxon>Halocatena</taxon>
    </lineage>
</organism>
<evidence type="ECO:0000313" key="2">
    <source>
        <dbReference type="EMBL" id="RRJ28697.1"/>
    </source>
</evidence>
<proteinExistence type="predicted"/>
<sequence length="205" mass="23747">MTENTDADATERTGSDRSGLVPLREGEDCRPPCATVSRPPCDACELTHHDGRQDMALGDETYSVCERCFELLEDVLTRYNWWDRLTKAHYDRAGECFQSLDAVWCVKANAYAGGEIWIHTPFCDAAVVNDVCEHFGFRIRWFSVVCPDEHGFDCVHDHGPCIEINLVFDNWRTKPRPLEYDISDDVTYRDVEWLKDYHKLFTRED</sequence>
<comment type="caution">
    <text evidence="2">The sequence shown here is derived from an EMBL/GenBank/DDBJ whole genome shotgun (WGS) entry which is preliminary data.</text>
</comment>